<dbReference type="Proteomes" id="UP000095283">
    <property type="component" value="Unplaced"/>
</dbReference>
<name>A0A1I7X1D0_HETBA</name>
<evidence type="ECO:0000313" key="1">
    <source>
        <dbReference type="Proteomes" id="UP000095283"/>
    </source>
</evidence>
<sequence length="38" mass="4526">MTLMQSFTLMTEEIYFSMMCISTGIIYRRNVMDEEVNP</sequence>
<dbReference type="WBParaSite" id="Hba_11371">
    <property type="protein sequence ID" value="Hba_11371"/>
    <property type="gene ID" value="Hba_11371"/>
</dbReference>
<evidence type="ECO:0000313" key="2">
    <source>
        <dbReference type="WBParaSite" id="Hba_11371"/>
    </source>
</evidence>
<dbReference type="AlphaFoldDB" id="A0A1I7X1D0"/>
<proteinExistence type="predicted"/>
<protein>
    <submittedName>
        <fullName evidence="2">Uncharacterized protein</fullName>
    </submittedName>
</protein>
<organism evidence="1 2">
    <name type="scientific">Heterorhabditis bacteriophora</name>
    <name type="common">Entomopathogenic nematode worm</name>
    <dbReference type="NCBI Taxonomy" id="37862"/>
    <lineage>
        <taxon>Eukaryota</taxon>
        <taxon>Metazoa</taxon>
        <taxon>Ecdysozoa</taxon>
        <taxon>Nematoda</taxon>
        <taxon>Chromadorea</taxon>
        <taxon>Rhabditida</taxon>
        <taxon>Rhabditina</taxon>
        <taxon>Rhabditomorpha</taxon>
        <taxon>Strongyloidea</taxon>
        <taxon>Heterorhabditidae</taxon>
        <taxon>Heterorhabditis</taxon>
    </lineage>
</organism>
<accession>A0A1I7X1D0</accession>
<keyword evidence="1" id="KW-1185">Reference proteome</keyword>
<reference evidence="2" key="1">
    <citation type="submission" date="2016-11" db="UniProtKB">
        <authorList>
            <consortium name="WormBaseParasite"/>
        </authorList>
    </citation>
    <scope>IDENTIFICATION</scope>
</reference>